<reference evidence="2 3" key="1">
    <citation type="submission" date="2015-07" db="EMBL/GenBank/DDBJ databases">
        <authorList>
            <person name="Ju K.-S."/>
            <person name="Doroghazi J.R."/>
            <person name="Metcalf W.W."/>
        </authorList>
    </citation>
    <scope>NUCLEOTIDE SEQUENCE [LARGE SCALE GENOMIC DNA]</scope>
    <source>
        <strain evidence="2 3">NRRL B-3589</strain>
    </source>
</reference>
<comment type="caution">
    <text evidence="2">The sequence shown here is derived from an EMBL/GenBank/DDBJ whole genome shotgun (WGS) entry which is preliminary data.</text>
</comment>
<dbReference type="InterPro" id="IPR036271">
    <property type="entry name" value="Tet_transcr_reg_TetR-rel_C_sf"/>
</dbReference>
<organism evidence="2 3">
    <name type="scientific">Streptomyces varsoviensis</name>
    <dbReference type="NCBI Taxonomy" id="67373"/>
    <lineage>
        <taxon>Bacteria</taxon>
        <taxon>Bacillati</taxon>
        <taxon>Actinomycetota</taxon>
        <taxon>Actinomycetes</taxon>
        <taxon>Kitasatosporales</taxon>
        <taxon>Streptomycetaceae</taxon>
        <taxon>Streptomyces</taxon>
    </lineage>
</organism>
<proteinExistence type="predicted"/>
<name>A0ABR5JCF2_9ACTN</name>
<evidence type="ECO:0000259" key="1">
    <source>
        <dbReference type="Pfam" id="PF17920"/>
    </source>
</evidence>
<dbReference type="EMBL" id="LGUT01000448">
    <property type="protein sequence ID" value="KOG91012.1"/>
    <property type="molecule type" value="Genomic_DNA"/>
</dbReference>
<keyword evidence="3" id="KW-1185">Reference proteome</keyword>
<gene>
    <name evidence="2" type="ORF">ADK38_05520</name>
</gene>
<dbReference type="InterPro" id="IPR041678">
    <property type="entry name" value="TetR_C_16"/>
</dbReference>
<evidence type="ECO:0000313" key="3">
    <source>
        <dbReference type="Proteomes" id="UP000037020"/>
    </source>
</evidence>
<accession>A0ABR5JCF2</accession>
<feature type="domain" description="Tetracyclin repressor-like C-terminal" evidence="1">
    <location>
        <begin position="2"/>
        <end position="100"/>
    </location>
</feature>
<protein>
    <submittedName>
        <fullName evidence="2">TetR family transcriptional regulator</fullName>
    </submittedName>
</protein>
<dbReference type="SUPFAM" id="SSF48498">
    <property type="entry name" value="Tetracyclin repressor-like, C-terminal domain"/>
    <property type="match status" value="1"/>
</dbReference>
<sequence>PERLLEVALRGLLAPGDGPRDRTLEVYLRSTGTGEARSETRRLLGREYTSVLATLTDADDAELRSDLILAWLLGIGLTRTVIGKDPIASADPDDICRLMLHASRTLLEKLPDDGSA</sequence>
<dbReference type="Pfam" id="PF17920">
    <property type="entry name" value="TetR_C_16"/>
    <property type="match status" value="1"/>
</dbReference>
<feature type="non-terminal residue" evidence="2">
    <location>
        <position position="1"/>
    </location>
</feature>
<dbReference type="Gene3D" id="1.10.357.10">
    <property type="entry name" value="Tetracycline Repressor, domain 2"/>
    <property type="match status" value="1"/>
</dbReference>
<dbReference type="Proteomes" id="UP000037020">
    <property type="component" value="Unassembled WGS sequence"/>
</dbReference>
<evidence type="ECO:0000313" key="2">
    <source>
        <dbReference type="EMBL" id="KOG91012.1"/>
    </source>
</evidence>